<dbReference type="InterPro" id="IPR050109">
    <property type="entry name" value="HTH-type_TetR-like_transc_reg"/>
</dbReference>
<dbReference type="Gene3D" id="1.10.10.60">
    <property type="entry name" value="Homeodomain-like"/>
    <property type="match status" value="1"/>
</dbReference>
<dbReference type="GO" id="GO:0000976">
    <property type="term" value="F:transcription cis-regulatory region binding"/>
    <property type="evidence" value="ECO:0007669"/>
    <property type="project" value="TreeGrafter"/>
</dbReference>
<dbReference type="PRINTS" id="PR00455">
    <property type="entry name" value="HTHTETR"/>
</dbReference>
<reference evidence="5 6" key="1">
    <citation type="submission" date="2020-08" db="EMBL/GenBank/DDBJ databases">
        <title>Streptomycin Non-resistant strain, P. mexicana.</title>
        <authorList>
            <person name="Ganesh-Kumar S."/>
            <person name="Zhe T."/>
            <person name="Yu Z."/>
            <person name="Min Y."/>
        </authorList>
    </citation>
    <scope>NUCLEOTIDE SEQUENCE [LARGE SCALE GENOMIC DNA]</scope>
    <source>
        <strain evidence="5 6">GTZY2</strain>
    </source>
</reference>
<dbReference type="AlphaFoldDB" id="A0A7G9T986"/>
<dbReference type="PROSITE" id="PS50977">
    <property type="entry name" value="HTH_TETR_2"/>
    <property type="match status" value="1"/>
</dbReference>
<organism evidence="5 6">
    <name type="scientific">Pseudoxanthomonas mexicana</name>
    <dbReference type="NCBI Taxonomy" id="128785"/>
    <lineage>
        <taxon>Bacteria</taxon>
        <taxon>Pseudomonadati</taxon>
        <taxon>Pseudomonadota</taxon>
        <taxon>Gammaproteobacteria</taxon>
        <taxon>Lysobacterales</taxon>
        <taxon>Lysobacteraceae</taxon>
        <taxon>Pseudoxanthomonas</taxon>
    </lineage>
</organism>
<dbReference type="Proteomes" id="UP000515838">
    <property type="component" value="Chromosome"/>
</dbReference>
<dbReference type="GO" id="GO:0003700">
    <property type="term" value="F:DNA-binding transcription factor activity"/>
    <property type="evidence" value="ECO:0007669"/>
    <property type="project" value="TreeGrafter"/>
</dbReference>
<dbReference type="Gene3D" id="1.10.357.10">
    <property type="entry name" value="Tetracycline Repressor, domain 2"/>
    <property type="match status" value="1"/>
</dbReference>
<accession>A0A7G9T986</accession>
<dbReference type="InterPro" id="IPR001647">
    <property type="entry name" value="HTH_TetR"/>
</dbReference>
<dbReference type="GeneID" id="81471696"/>
<evidence type="ECO:0000256" key="3">
    <source>
        <dbReference type="SAM" id="MobiDB-lite"/>
    </source>
</evidence>
<evidence type="ECO:0000256" key="2">
    <source>
        <dbReference type="PROSITE-ProRule" id="PRU00335"/>
    </source>
</evidence>
<evidence type="ECO:0000313" key="6">
    <source>
        <dbReference type="Proteomes" id="UP000515838"/>
    </source>
</evidence>
<dbReference type="InterPro" id="IPR036271">
    <property type="entry name" value="Tet_transcr_reg_TetR-rel_C_sf"/>
</dbReference>
<dbReference type="SUPFAM" id="SSF48498">
    <property type="entry name" value="Tetracyclin repressor-like, C-terminal domain"/>
    <property type="match status" value="1"/>
</dbReference>
<evidence type="ECO:0000259" key="4">
    <source>
        <dbReference type="PROSITE" id="PS50977"/>
    </source>
</evidence>
<sequence length="236" mass="26658">MRPSSPLSALDRRRSRVHQAVRELMAKQGFRISMEAVAARAGCSKQTLYAHFGSKQELLRSVIAEHQELATARLSPTPEAPREALLAFAEEHLRHLSDPSVVAASQLLAAEAHQFPQEARDLYRDACDTLLRRLATWLQHAMDQGRLRHDDPHYAAELLLSMIVGTDFERQRFGVPHRAGRLARQRWSTFAVDTFLRAFAPRDDEHASSPRPVPGRRIHPLHPLPMSPRKRNGASP</sequence>
<evidence type="ECO:0000256" key="1">
    <source>
        <dbReference type="ARBA" id="ARBA00023125"/>
    </source>
</evidence>
<dbReference type="RefSeq" id="WP_187572424.1">
    <property type="nucleotide sequence ID" value="NZ_CP060731.1"/>
</dbReference>
<feature type="region of interest" description="Disordered" evidence="3">
    <location>
        <begin position="203"/>
        <end position="236"/>
    </location>
</feature>
<evidence type="ECO:0000313" key="5">
    <source>
        <dbReference type="EMBL" id="QNN76661.1"/>
    </source>
</evidence>
<gene>
    <name evidence="5" type="ORF">IAE60_11980</name>
</gene>
<dbReference type="PANTHER" id="PTHR30055">
    <property type="entry name" value="HTH-TYPE TRANSCRIPTIONAL REGULATOR RUTR"/>
    <property type="match status" value="1"/>
</dbReference>
<proteinExistence type="predicted"/>
<feature type="DNA-binding region" description="H-T-H motif" evidence="2">
    <location>
        <begin position="33"/>
        <end position="52"/>
    </location>
</feature>
<dbReference type="Pfam" id="PF14246">
    <property type="entry name" value="TetR_C_7"/>
    <property type="match status" value="1"/>
</dbReference>
<protein>
    <submittedName>
        <fullName evidence="5">TetR/AcrR family transcriptional regulator</fullName>
    </submittedName>
</protein>
<dbReference type="PANTHER" id="PTHR30055:SF146">
    <property type="entry name" value="HTH-TYPE TRANSCRIPTIONAL DUAL REGULATOR CECR"/>
    <property type="match status" value="1"/>
</dbReference>
<dbReference type="SUPFAM" id="SSF46689">
    <property type="entry name" value="Homeodomain-like"/>
    <property type="match status" value="1"/>
</dbReference>
<dbReference type="InterPro" id="IPR009057">
    <property type="entry name" value="Homeodomain-like_sf"/>
</dbReference>
<name>A0A7G9T986_PSEMX</name>
<dbReference type="InterPro" id="IPR039536">
    <property type="entry name" value="TetR_C_Proteobacteria"/>
</dbReference>
<keyword evidence="1 2" id="KW-0238">DNA-binding</keyword>
<dbReference type="Pfam" id="PF00440">
    <property type="entry name" value="TetR_N"/>
    <property type="match status" value="1"/>
</dbReference>
<feature type="domain" description="HTH tetR-type" evidence="4">
    <location>
        <begin position="11"/>
        <end position="70"/>
    </location>
</feature>
<dbReference type="EMBL" id="CP060731">
    <property type="protein sequence ID" value="QNN76661.1"/>
    <property type="molecule type" value="Genomic_DNA"/>
</dbReference>